<evidence type="ECO:0000256" key="1">
    <source>
        <dbReference type="ARBA" id="ARBA00001947"/>
    </source>
</evidence>
<dbReference type="PROSITE" id="PS51782">
    <property type="entry name" value="LYSM"/>
    <property type="match status" value="2"/>
</dbReference>
<dbReference type="Gene3D" id="3.10.350.10">
    <property type="entry name" value="LysM domain"/>
    <property type="match status" value="2"/>
</dbReference>
<dbReference type="SUPFAM" id="SSF54106">
    <property type="entry name" value="LysM domain"/>
    <property type="match status" value="2"/>
</dbReference>
<dbReference type="CDD" id="cd06229">
    <property type="entry name" value="M14_Endopeptidase_I"/>
    <property type="match status" value="1"/>
</dbReference>
<keyword evidence="5" id="KW-0378">Hydrolase</keyword>
<dbReference type="PROSITE" id="PS52035">
    <property type="entry name" value="PEPTIDASE_M14"/>
    <property type="match status" value="1"/>
</dbReference>
<feature type="active site" description="Proton donor/acceptor" evidence="8">
    <location>
        <position position="366"/>
    </location>
</feature>
<dbReference type="InterPro" id="IPR034274">
    <property type="entry name" value="ENP1_M14_CPD"/>
</dbReference>
<reference evidence="12" key="1">
    <citation type="journal article" date="2019" name="Int. J. Syst. Evol. Microbiol.">
        <title>The Global Catalogue of Microorganisms (GCM) 10K type strain sequencing project: providing services to taxonomists for standard genome sequencing and annotation.</title>
        <authorList>
            <consortium name="The Broad Institute Genomics Platform"/>
            <consortium name="The Broad Institute Genome Sequencing Center for Infectious Disease"/>
            <person name="Wu L."/>
            <person name="Ma J."/>
        </authorList>
    </citation>
    <scope>NUCLEOTIDE SEQUENCE [LARGE SCALE GENOMIC DNA]</scope>
    <source>
        <strain evidence="12">CGMCC 1.12376</strain>
    </source>
</reference>
<feature type="domain" description="LysM" evidence="9">
    <location>
        <begin position="1"/>
        <end position="45"/>
    </location>
</feature>
<dbReference type="PROSITE" id="PS00132">
    <property type="entry name" value="CARBOXYPEPT_ZN_1"/>
    <property type="match status" value="1"/>
</dbReference>
<keyword evidence="3" id="KW-0645">Protease</keyword>
<dbReference type="RefSeq" id="WP_379595915.1">
    <property type="nucleotide sequence ID" value="NZ_JBHUDE010000008.1"/>
</dbReference>
<evidence type="ECO:0000256" key="3">
    <source>
        <dbReference type="ARBA" id="ARBA00022670"/>
    </source>
</evidence>
<keyword evidence="12" id="KW-1185">Reference proteome</keyword>
<accession>A0ABW4HPB1</accession>
<dbReference type="Proteomes" id="UP001597221">
    <property type="component" value="Unassembled WGS sequence"/>
</dbReference>
<evidence type="ECO:0000313" key="11">
    <source>
        <dbReference type="EMBL" id="MFD1606530.1"/>
    </source>
</evidence>
<keyword evidence="6" id="KW-0862">Zinc</keyword>
<evidence type="ECO:0000259" key="9">
    <source>
        <dbReference type="PROSITE" id="PS51782"/>
    </source>
</evidence>
<protein>
    <submittedName>
        <fullName evidence="11">M14 family zinc carboxypeptidase</fullName>
    </submittedName>
</protein>
<dbReference type="InterPro" id="IPR000834">
    <property type="entry name" value="Peptidase_M14"/>
</dbReference>
<comment type="caution">
    <text evidence="11">The sequence shown here is derived from an EMBL/GenBank/DDBJ whole genome shotgun (WGS) entry which is preliminary data.</text>
</comment>
<keyword evidence="4" id="KW-0479">Metal-binding</keyword>
<evidence type="ECO:0000313" key="12">
    <source>
        <dbReference type="Proteomes" id="UP001597221"/>
    </source>
</evidence>
<feature type="domain" description="LysM" evidence="9">
    <location>
        <begin position="51"/>
        <end position="95"/>
    </location>
</feature>
<dbReference type="PRINTS" id="PR00765">
    <property type="entry name" value="CRBOXYPTASEA"/>
</dbReference>
<keyword evidence="11" id="KW-0121">Carboxypeptidase</keyword>
<name>A0ABW4HPB1_9BACI</name>
<organism evidence="11 12">
    <name type="scientific">Oceanobacillus luteolus</name>
    <dbReference type="NCBI Taxonomy" id="1274358"/>
    <lineage>
        <taxon>Bacteria</taxon>
        <taxon>Bacillati</taxon>
        <taxon>Bacillota</taxon>
        <taxon>Bacilli</taxon>
        <taxon>Bacillales</taxon>
        <taxon>Bacillaceae</taxon>
        <taxon>Oceanobacillus</taxon>
    </lineage>
</organism>
<dbReference type="CDD" id="cd00118">
    <property type="entry name" value="LysM"/>
    <property type="match status" value="2"/>
</dbReference>
<dbReference type="InterPro" id="IPR057246">
    <property type="entry name" value="CARBOXYPEPT_ZN_1"/>
</dbReference>
<evidence type="ECO:0000256" key="6">
    <source>
        <dbReference type="ARBA" id="ARBA00022833"/>
    </source>
</evidence>
<dbReference type="Gene3D" id="3.40.630.10">
    <property type="entry name" value="Zn peptidases"/>
    <property type="match status" value="1"/>
</dbReference>
<dbReference type="EMBL" id="JBHUDE010000008">
    <property type="protein sequence ID" value="MFD1606530.1"/>
    <property type="molecule type" value="Genomic_DNA"/>
</dbReference>
<dbReference type="Pfam" id="PF00246">
    <property type="entry name" value="Peptidase_M14"/>
    <property type="match status" value="1"/>
</dbReference>
<dbReference type="SMART" id="SM00631">
    <property type="entry name" value="Zn_pept"/>
    <property type="match status" value="1"/>
</dbReference>
<dbReference type="SUPFAM" id="SSF53187">
    <property type="entry name" value="Zn-dependent exopeptidases"/>
    <property type="match status" value="1"/>
</dbReference>
<sequence length="396" mass="44597">MEIYVRSGDSFWFYSRLFNIPLELIIQSNPTLSSSQLQIGQSVQIPGYVTQSYQIRPADSLWKIAVSHQTTVDAILRVNPGIQSANLQVGQTIVVPVRITDLVLSDPADYTYEKMIEDINLLLTIYPFIRRNIIGNSVLGKDLVELQIGIGNKQVHVNGSFHANEWITTPVIMRFLNQYALSLTNNQPIRGLNMMPYFMQTFLSAVPMVNPDGVDLVIEGATAAGDFQNDVLMINNNDPDFSDWKANIRGVDLNNQYPANWEIEAERKPTSPAPRDFPGYAPLTEPESIAIAELTGNRNFQRANALHTQGEVIFWGYQGLEPPESEIIANEYARVSGYEPVRFVDSHAGFKDWFILVYRRPGFTIELGTGINPLPISQFNEIYEETLGIMLANLYM</sequence>
<evidence type="ECO:0000256" key="7">
    <source>
        <dbReference type="ARBA" id="ARBA00023049"/>
    </source>
</evidence>
<evidence type="ECO:0000256" key="8">
    <source>
        <dbReference type="PROSITE-ProRule" id="PRU01379"/>
    </source>
</evidence>
<evidence type="ECO:0000256" key="5">
    <source>
        <dbReference type="ARBA" id="ARBA00022801"/>
    </source>
</evidence>
<dbReference type="GO" id="GO:0004180">
    <property type="term" value="F:carboxypeptidase activity"/>
    <property type="evidence" value="ECO:0007669"/>
    <property type="project" value="UniProtKB-KW"/>
</dbReference>
<evidence type="ECO:0000256" key="2">
    <source>
        <dbReference type="ARBA" id="ARBA00005988"/>
    </source>
</evidence>
<proteinExistence type="inferred from homology"/>
<keyword evidence="7" id="KW-0482">Metalloprotease</keyword>
<comment type="cofactor">
    <cofactor evidence="1">
        <name>Zn(2+)</name>
        <dbReference type="ChEBI" id="CHEBI:29105"/>
    </cofactor>
</comment>
<gene>
    <name evidence="11" type="ORF">ACFSBH_02480</name>
</gene>
<dbReference type="SMART" id="SM00257">
    <property type="entry name" value="LysM"/>
    <property type="match status" value="2"/>
</dbReference>
<dbReference type="Pfam" id="PF01476">
    <property type="entry name" value="LysM"/>
    <property type="match status" value="2"/>
</dbReference>
<dbReference type="PANTHER" id="PTHR11705">
    <property type="entry name" value="PROTEASE FAMILY M14 CARBOXYPEPTIDASE A,B"/>
    <property type="match status" value="1"/>
</dbReference>
<comment type="similarity">
    <text evidence="2 8">Belongs to the peptidase M14 family.</text>
</comment>
<dbReference type="InterPro" id="IPR036779">
    <property type="entry name" value="LysM_dom_sf"/>
</dbReference>
<dbReference type="InterPro" id="IPR018392">
    <property type="entry name" value="LysM"/>
</dbReference>
<dbReference type="PANTHER" id="PTHR11705:SF143">
    <property type="entry name" value="SLL0236 PROTEIN"/>
    <property type="match status" value="1"/>
</dbReference>
<feature type="domain" description="Peptidase M14" evidence="10">
    <location>
        <begin position="108"/>
        <end position="394"/>
    </location>
</feature>
<evidence type="ECO:0000256" key="4">
    <source>
        <dbReference type="ARBA" id="ARBA00022723"/>
    </source>
</evidence>
<evidence type="ECO:0000259" key="10">
    <source>
        <dbReference type="PROSITE" id="PS52035"/>
    </source>
</evidence>